<evidence type="ECO:0000256" key="5">
    <source>
        <dbReference type="ARBA" id="ARBA00026235"/>
    </source>
</evidence>
<comment type="function">
    <text evidence="6">Involved in efficient integration of the N-module into mitochondrial respiratory chain complex I.</text>
</comment>
<dbReference type="AlphaFoldDB" id="A0A482W4F2"/>
<comment type="similarity">
    <text evidence="2">Belongs to the complex I LYR family.</text>
</comment>
<dbReference type="OrthoDB" id="74240at2759"/>
<reference evidence="8 9" key="1">
    <citation type="submission" date="2017-03" db="EMBL/GenBank/DDBJ databases">
        <title>Genome of the blue death feigning beetle - Asbolus verrucosus.</title>
        <authorList>
            <person name="Rider S.D."/>
        </authorList>
    </citation>
    <scope>NUCLEOTIDE SEQUENCE [LARGE SCALE GENOMIC DNA]</scope>
    <source>
        <strain evidence="8">Butters</strain>
        <tissue evidence="8">Head and leg muscle</tissue>
    </source>
</reference>
<dbReference type="EMBL" id="QDEB01030299">
    <property type="protein sequence ID" value="RZC39936.1"/>
    <property type="molecule type" value="Genomic_DNA"/>
</dbReference>
<dbReference type="Proteomes" id="UP000292052">
    <property type="component" value="Unassembled WGS sequence"/>
</dbReference>
<gene>
    <name evidence="8" type="ORF">BDFB_003787</name>
</gene>
<dbReference type="PANTHER" id="PTHR13675">
    <property type="entry name" value="LYR MOTIF-CONTAINING PROTEIN 2"/>
    <property type="match status" value="1"/>
</dbReference>
<evidence type="ECO:0000313" key="8">
    <source>
        <dbReference type="EMBL" id="RZC39936.1"/>
    </source>
</evidence>
<evidence type="ECO:0000256" key="6">
    <source>
        <dbReference type="ARBA" id="ARBA00044735"/>
    </source>
</evidence>
<evidence type="ECO:0000256" key="1">
    <source>
        <dbReference type="ARBA" id="ARBA00004173"/>
    </source>
</evidence>
<evidence type="ECO:0000256" key="2">
    <source>
        <dbReference type="ARBA" id="ARBA00009508"/>
    </source>
</evidence>
<keyword evidence="9" id="KW-1185">Reference proteome</keyword>
<dbReference type="Pfam" id="PF05347">
    <property type="entry name" value="Complex1_LYR"/>
    <property type="match status" value="1"/>
</dbReference>
<dbReference type="InterPro" id="IPR045293">
    <property type="entry name" value="Complex1_LYR_LYRM2"/>
</dbReference>
<dbReference type="CDD" id="cd20262">
    <property type="entry name" value="Complex1_LYR_LYRM2"/>
    <property type="match status" value="1"/>
</dbReference>
<evidence type="ECO:0000256" key="4">
    <source>
        <dbReference type="ARBA" id="ARBA00023128"/>
    </source>
</evidence>
<sequence>MSKAAKPVLSLKHFILKQEVKNLYRRIFRAIKHVHDPQHRQELKEWVRTDFRANAHHVDETTIKMYIKYGERCLKELENTIHLSK</sequence>
<dbReference type="PANTHER" id="PTHR13675:SF0">
    <property type="entry name" value="LYR MOTIF-CONTAINING PROTEIN 2"/>
    <property type="match status" value="1"/>
</dbReference>
<protein>
    <recommendedName>
        <fullName evidence="5">LYR motif-containing protein 2</fullName>
    </recommendedName>
</protein>
<organism evidence="8 9">
    <name type="scientific">Asbolus verrucosus</name>
    <name type="common">Desert ironclad beetle</name>
    <dbReference type="NCBI Taxonomy" id="1661398"/>
    <lineage>
        <taxon>Eukaryota</taxon>
        <taxon>Metazoa</taxon>
        <taxon>Ecdysozoa</taxon>
        <taxon>Arthropoda</taxon>
        <taxon>Hexapoda</taxon>
        <taxon>Insecta</taxon>
        <taxon>Pterygota</taxon>
        <taxon>Neoptera</taxon>
        <taxon>Endopterygota</taxon>
        <taxon>Coleoptera</taxon>
        <taxon>Polyphaga</taxon>
        <taxon>Cucujiformia</taxon>
        <taxon>Tenebrionidae</taxon>
        <taxon>Pimeliinae</taxon>
        <taxon>Asbolus</taxon>
    </lineage>
</organism>
<dbReference type="GO" id="GO:0005739">
    <property type="term" value="C:mitochondrion"/>
    <property type="evidence" value="ECO:0007669"/>
    <property type="project" value="UniProtKB-SubCell"/>
</dbReference>
<keyword evidence="4" id="KW-0496">Mitochondrion</keyword>
<evidence type="ECO:0000259" key="7">
    <source>
        <dbReference type="Pfam" id="PF05347"/>
    </source>
</evidence>
<name>A0A482W4F2_ASBVE</name>
<feature type="domain" description="Complex 1 LYR protein" evidence="7">
    <location>
        <begin position="18"/>
        <end position="75"/>
    </location>
</feature>
<accession>A0A482W4F2</accession>
<dbReference type="InterPro" id="IPR008011">
    <property type="entry name" value="Complex1_LYR_dom"/>
</dbReference>
<keyword evidence="3" id="KW-0809">Transit peptide</keyword>
<comment type="caution">
    <text evidence="8">The sequence shown here is derived from an EMBL/GenBank/DDBJ whole genome shotgun (WGS) entry which is preliminary data.</text>
</comment>
<proteinExistence type="inferred from homology"/>
<comment type="subcellular location">
    <subcellularLocation>
        <location evidence="1">Mitochondrion</location>
    </subcellularLocation>
</comment>
<evidence type="ECO:0000313" key="9">
    <source>
        <dbReference type="Proteomes" id="UP000292052"/>
    </source>
</evidence>
<evidence type="ECO:0000256" key="3">
    <source>
        <dbReference type="ARBA" id="ARBA00022946"/>
    </source>
</evidence>